<sequence length="75" mass="8661">MKYKYKGEIYEDEFLDTLDLLDELESDKKVESIGVTVFFIGGEYAGTDDDIDEVLSYFIDEGDIEIVKEDSYGRK</sequence>
<organism evidence="1 2">
    <name type="scientific">Anaerosalibacter massiliensis</name>
    <dbReference type="NCBI Taxonomy" id="1347392"/>
    <lineage>
        <taxon>Bacteria</taxon>
        <taxon>Bacillati</taxon>
        <taxon>Bacillota</taxon>
        <taxon>Tissierellia</taxon>
        <taxon>Tissierellales</taxon>
        <taxon>Sporanaerobacteraceae</taxon>
        <taxon>Anaerosalibacter</taxon>
    </lineage>
</organism>
<reference evidence="1" key="1">
    <citation type="submission" date="2022-07" db="EMBL/GenBank/DDBJ databases">
        <title>Enhanced cultured diversity of the mouse gut microbiota enables custom-made synthetic communities.</title>
        <authorList>
            <person name="Afrizal A."/>
        </authorList>
    </citation>
    <scope>NUCLEOTIDE SEQUENCE</scope>
    <source>
        <strain evidence="1">DSM 29482</strain>
    </source>
</reference>
<dbReference type="RefSeq" id="WP_257490181.1">
    <property type="nucleotide sequence ID" value="NZ_JANJZL010000002.1"/>
</dbReference>
<protein>
    <submittedName>
        <fullName evidence="1">Uncharacterized protein</fullName>
    </submittedName>
</protein>
<dbReference type="EMBL" id="JANJZL010000002">
    <property type="protein sequence ID" value="MCR2043209.1"/>
    <property type="molecule type" value="Genomic_DNA"/>
</dbReference>
<evidence type="ECO:0000313" key="1">
    <source>
        <dbReference type="EMBL" id="MCR2043209.1"/>
    </source>
</evidence>
<proteinExistence type="predicted"/>
<dbReference type="AlphaFoldDB" id="A0A9X2MGF7"/>
<keyword evidence="2" id="KW-1185">Reference proteome</keyword>
<gene>
    <name evidence="1" type="ORF">NSA23_03660</name>
</gene>
<comment type="caution">
    <text evidence="1">The sequence shown here is derived from an EMBL/GenBank/DDBJ whole genome shotgun (WGS) entry which is preliminary data.</text>
</comment>
<accession>A0A9X2MGF7</accession>
<dbReference type="Proteomes" id="UP001142078">
    <property type="component" value="Unassembled WGS sequence"/>
</dbReference>
<evidence type="ECO:0000313" key="2">
    <source>
        <dbReference type="Proteomes" id="UP001142078"/>
    </source>
</evidence>
<name>A0A9X2MGF7_9FIRM</name>